<gene>
    <name evidence="4" type="ORF">NONO_c23400</name>
</gene>
<dbReference type="EC" id="3.1.13.-" evidence="1"/>
<dbReference type="Proteomes" id="UP000019150">
    <property type="component" value="Chromosome"/>
</dbReference>
<evidence type="ECO:0000313" key="5">
    <source>
        <dbReference type="Proteomes" id="UP000019150"/>
    </source>
</evidence>
<evidence type="ECO:0000256" key="1">
    <source>
        <dbReference type="HAMAP-Rule" id="MF_00977"/>
    </source>
</evidence>
<protein>
    <recommendedName>
        <fullName evidence="1">3'-5' exoribonuclease</fullName>
        <ecNumber evidence="1">3.1.13.-</ecNumber>
    </recommendedName>
</protein>
<keyword evidence="1" id="KW-0479">Metal-binding</keyword>
<proteinExistence type="inferred from homology"/>
<evidence type="ECO:0000313" key="4">
    <source>
        <dbReference type="EMBL" id="AHH17136.1"/>
    </source>
</evidence>
<dbReference type="GO" id="GO:0003676">
    <property type="term" value="F:nucleic acid binding"/>
    <property type="evidence" value="ECO:0007669"/>
    <property type="project" value="InterPro"/>
</dbReference>
<keyword evidence="5" id="KW-1185">Reference proteome</keyword>
<keyword evidence="1" id="KW-0460">Magnesium</keyword>
<keyword evidence="1" id="KW-0540">Nuclease</keyword>
<organism evidence="4 5">
    <name type="scientific">Nocardia nova SH22a</name>
    <dbReference type="NCBI Taxonomy" id="1415166"/>
    <lineage>
        <taxon>Bacteria</taxon>
        <taxon>Bacillati</taxon>
        <taxon>Actinomycetota</taxon>
        <taxon>Actinomycetes</taxon>
        <taxon>Mycobacteriales</taxon>
        <taxon>Nocardiaceae</taxon>
        <taxon>Nocardia</taxon>
    </lineage>
</organism>
<dbReference type="KEGG" id="nno:NONO_c23400"/>
<dbReference type="GO" id="GO:0008408">
    <property type="term" value="F:3'-5' exonuclease activity"/>
    <property type="evidence" value="ECO:0007669"/>
    <property type="project" value="InterPro"/>
</dbReference>
<dbReference type="Pfam" id="PF16473">
    <property type="entry name" value="Rv2179c-like"/>
    <property type="match status" value="1"/>
</dbReference>
<dbReference type="AlphaFoldDB" id="W5TIR2"/>
<dbReference type="HOGENOM" id="CLU_114979_0_0_11"/>
<dbReference type="EMBL" id="CP006850">
    <property type="protein sequence ID" value="AHH17136.1"/>
    <property type="molecule type" value="Genomic_DNA"/>
</dbReference>
<comment type="function">
    <text evidence="1">Exonuclease that cleaves single-stranded 3' overhangs of double-stranded RNA.</text>
</comment>
<accession>W5TIR2</accession>
<reference evidence="4 5" key="1">
    <citation type="journal article" date="2014" name="Appl. Environ. Microbiol.">
        <title>Insights into the Microbial Degradation of Rubber and Gutta-Percha by Analysis of the Complete Genome of Nocardia nova SH22a.</title>
        <authorList>
            <person name="Luo Q."/>
            <person name="Hiessl S."/>
            <person name="Poehlein A."/>
            <person name="Daniel R."/>
            <person name="Steinbuchel A."/>
        </authorList>
    </citation>
    <scope>NUCLEOTIDE SEQUENCE [LARGE SCALE GENOMIC DNA]</scope>
    <source>
        <strain evidence="4">SH22a</strain>
    </source>
</reference>
<feature type="domain" description="3'-5' exoribonuclease Rv2179c-like" evidence="3">
    <location>
        <begin position="28"/>
        <end position="181"/>
    </location>
</feature>
<comment type="cofactor">
    <cofactor evidence="1">
        <name>Mg(2+)</name>
        <dbReference type="ChEBI" id="CHEBI:18420"/>
    </cofactor>
    <text evidence="1">Binds 1 Mg(2+) ion per subunit.</text>
</comment>
<keyword evidence="1" id="KW-0378">Hydrolase</keyword>
<evidence type="ECO:0000259" key="3">
    <source>
        <dbReference type="Pfam" id="PF16473"/>
    </source>
</evidence>
<dbReference type="eggNOG" id="ENOG5032SJD">
    <property type="taxonomic scope" value="Bacteria"/>
</dbReference>
<name>W5TIR2_9NOCA</name>
<dbReference type="GO" id="GO:0000287">
    <property type="term" value="F:magnesium ion binding"/>
    <property type="evidence" value="ECO:0007669"/>
    <property type="project" value="UniProtKB-UniRule"/>
</dbReference>
<dbReference type="InterPro" id="IPR030853">
    <property type="entry name" value="3_5_Exoribonuc_actinobac"/>
</dbReference>
<keyword evidence="1" id="KW-0269">Exonuclease</keyword>
<dbReference type="Gene3D" id="3.30.420.10">
    <property type="entry name" value="Ribonuclease H-like superfamily/Ribonuclease H"/>
    <property type="match status" value="1"/>
</dbReference>
<evidence type="ECO:0000256" key="2">
    <source>
        <dbReference type="SAM" id="MobiDB-lite"/>
    </source>
</evidence>
<dbReference type="GO" id="GO:0004532">
    <property type="term" value="F:RNA exonuclease activity"/>
    <property type="evidence" value="ECO:0007669"/>
    <property type="project" value="UniProtKB-UniRule"/>
</dbReference>
<sequence length="194" mass="22198">MNRRGSAGPYPHIAKPAHDEPGRHDRVKYFYDSEFIEDGTTIDLISIGVVCEDGREYYAVSTEFDPDRAGQWVRRNVLPKLPSPSSPLWRSRQRIRDDLYKFLVPRPTVRPELWAWVGAYDHVALCQLWGSMVDLPAAMPRYTNELRQHWDQHGRPELPPVPADAHDALADARHNLAKYEAIEAFRRGAATGAR</sequence>
<dbReference type="InterPro" id="IPR036397">
    <property type="entry name" value="RNaseH_sf"/>
</dbReference>
<feature type="region of interest" description="Disordered" evidence="2">
    <location>
        <begin position="1"/>
        <end position="21"/>
    </location>
</feature>
<dbReference type="HAMAP" id="MF_00977">
    <property type="entry name" value="3_5_Exoribonuc_actinobact"/>
    <property type="match status" value="1"/>
</dbReference>
<feature type="region of interest" description="RNA binding" evidence="1">
    <location>
        <begin position="32"/>
        <end position="35"/>
    </location>
</feature>
<dbReference type="STRING" id="1415166.NONO_c23400"/>
<dbReference type="NCBIfam" id="NF033638">
    <property type="entry name" value="RNase_AS"/>
    <property type="match status" value="1"/>
</dbReference>
<comment type="subunit">
    <text evidence="1">Homodimer.</text>
</comment>
<dbReference type="InterPro" id="IPR033390">
    <property type="entry name" value="Rv2179c-like"/>
</dbReference>
<feature type="binding site" evidence="1">
    <location>
        <position position="32"/>
    </location>
    <ligand>
        <name>Mg(2+)</name>
        <dbReference type="ChEBI" id="CHEBI:18420"/>
        <note>catalytic</note>
    </ligand>
</feature>
<dbReference type="PATRIC" id="fig|1415166.3.peg.2391"/>